<gene>
    <name evidence="2" type="ORF">ACFFNY_31940</name>
</gene>
<dbReference type="EMBL" id="JBHMAG010000021">
    <property type="protein sequence ID" value="MFB9756213.1"/>
    <property type="molecule type" value="Genomic_DNA"/>
</dbReference>
<evidence type="ECO:0000256" key="1">
    <source>
        <dbReference type="SAM" id="Phobius"/>
    </source>
</evidence>
<dbReference type="RefSeq" id="WP_344910463.1">
    <property type="nucleotide sequence ID" value="NZ_BAAAYO010000009.1"/>
</dbReference>
<sequence length="74" mass="8230">MINWSMTLALLFLLVPVAEAPRLLKLRSTRDTVVFGILWTIAFAAIGAEWLGLPMPRPLDWIRAATRPLSGLLS</sequence>
<protein>
    <submittedName>
        <fullName evidence="2">Uncharacterized protein</fullName>
    </submittedName>
</protein>
<reference evidence="2 3" key="1">
    <citation type="submission" date="2024-09" db="EMBL/GenBank/DDBJ databases">
        <authorList>
            <person name="Sun Q."/>
            <person name="Mori K."/>
        </authorList>
    </citation>
    <scope>NUCLEOTIDE SEQUENCE [LARGE SCALE GENOMIC DNA]</scope>
    <source>
        <strain evidence="2 3">JCM 12520</strain>
    </source>
</reference>
<proteinExistence type="predicted"/>
<organism evidence="2 3">
    <name type="scientific">Paenibacillus hodogayensis</name>
    <dbReference type="NCBI Taxonomy" id="279208"/>
    <lineage>
        <taxon>Bacteria</taxon>
        <taxon>Bacillati</taxon>
        <taxon>Bacillota</taxon>
        <taxon>Bacilli</taxon>
        <taxon>Bacillales</taxon>
        <taxon>Paenibacillaceae</taxon>
        <taxon>Paenibacillus</taxon>
    </lineage>
</organism>
<keyword evidence="1" id="KW-1133">Transmembrane helix</keyword>
<evidence type="ECO:0000313" key="3">
    <source>
        <dbReference type="Proteomes" id="UP001589619"/>
    </source>
</evidence>
<keyword evidence="1" id="KW-0812">Transmembrane</keyword>
<accession>A0ABV5W6L5</accession>
<keyword evidence="1" id="KW-0472">Membrane</keyword>
<dbReference type="Proteomes" id="UP001589619">
    <property type="component" value="Unassembled WGS sequence"/>
</dbReference>
<feature type="transmembrane region" description="Helical" evidence="1">
    <location>
        <begin position="34"/>
        <end position="53"/>
    </location>
</feature>
<keyword evidence="3" id="KW-1185">Reference proteome</keyword>
<comment type="caution">
    <text evidence="2">The sequence shown here is derived from an EMBL/GenBank/DDBJ whole genome shotgun (WGS) entry which is preliminary data.</text>
</comment>
<evidence type="ECO:0000313" key="2">
    <source>
        <dbReference type="EMBL" id="MFB9756213.1"/>
    </source>
</evidence>
<name>A0ABV5W6L5_9BACL</name>